<dbReference type="GO" id="GO:0030151">
    <property type="term" value="F:molybdenum ion binding"/>
    <property type="evidence" value="ECO:0007669"/>
    <property type="project" value="InterPro"/>
</dbReference>
<keyword evidence="3" id="KW-0479">Metal-binding</keyword>
<dbReference type="InterPro" id="IPR006311">
    <property type="entry name" value="TAT_signal"/>
</dbReference>
<dbReference type="InterPro" id="IPR036374">
    <property type="entry name" value="OxRdtase_Mopterin-bd_sf"/>
</dbReference>
<evidence type="ECO:0000256" key="2">
    <source>
        <dbReference type="ARBA" id="ARBA00022505"/>
    </source>
</evidence>
<keyword evidence="8" id="KW-1185">Reference proteome</keyword>
<sequence>MKNDQPDSGRRRLLAGSAATIAAATLGREAAAQAAAPAAPAAKPALPGYVAWKNQDHMIVHTSTTIETKRSAFGTSIVTPSDRLYIRNNLPAPDASIVANRDAWQMAVEGVRQPRTLSVADLKGMGLETMATVLQCSGNGRGYFADKPSGTKWSVGAAGCVLWSGVPVRTVVAALGGLADGARFMTGTGGETLPAGIDPKTIMVERSVPVRTFEDALLAWEMNGDPLPHAHGGPLRLIVPGYSGVNNIKYIKRLAFTEQETEAAIQKTGYRMSPPGAKGDPSHPSVWEMDVKSWINGPAPEAGTVKAGWVQIQGVAMGGTRSLRRIDVSLDGGQSWQEARFVGPDLGRFAWRQFVLPVQLKPGQYMLASRAQDVQFNWQVEASPENGGGYLNSGWRSHAFPLTVA</sequence>
<dbReference type="GO" id="GO:0043546">
    <property type="term" value="F:molybdopterin cofactor binding"/>
    <property type="evidence" value="ECO:0007669"/>
    <property type="project" value="TreeGrafter"/>
</dbReference>
<dbReference type="SUPFAM" id="SSF56524">
    <property type="entry name" value="Oxidoreductase molybdopterin-binding domain"/>
    <property type="match status" value="1"/>
</dbReference>
<name>A0A6N8IVH3_9BURK</name>
<dbReference type="RefSeq" id="WP_157399069.1">
    <property type="nucleotide sequence ID" value="NZ_WSEL01000009.1"/>
</dbReference>
<evidence type="ECO:0000256" key="3">
    <source>
        <dbReference type="ARBA" id="ARBA00022723"/>
    </source>
</evidence>
<evidence type="ECO:0000256" key="4">
    <source>
        <dbReference type="ARBA" id="ARBA00023002"/>
    </source>
</evidence>
<evidence type="ECO:0000313" key="7">
    <source>
        <dbReference type="EMBL" id="MVQ30969.1"/>
    </source>
</evidence>
<keyword evidence="4" id="KW-0560">Oxidoreductase</keyword>
<evidence type="ECO:0000313" key="8">
    <source>
        <dbReference type="Proteomes" id="UP000469385"/>
    </source>
</evidence>
<comment type="cofactor">
    <cofactor evidence="1">
        <name>Mo-molybdopterin</name>
        <dbReference type="ChEBI" id="CHEBI:71302"/>
    </cofactor>
</comment>
<dbReference type="Pfam" id="PF03404">
    <property type="entry name" value="Mo-co_dimer"/>
    <property type="match status" value="1"/>
</dbReference>
<protein>
    <submittedName>
        <fullName evidence="7">Molybdopterin-dependent oxidoreductase</fullName>
    </submittedName>
</protein>
<dbReference type="Proteomes" id="UP000469385">
    <property type="component" value="Unassembled WGS sequence"/>
</dbReference>
<dbReference type="InterPro" id="IPR014756">
    <property type="entry name" value="Ig_E-set"/>
</dbReference>
<dbReference type="PANTHER" id="PTHR19372">
    <property type="entry name" value="SULFITE REDUCTASE"/>
    <property type="match status" value="1"/>
</dbReference>
<dbReference type="InterPro" id="IPR008335">
    <property type="entry name" value="Mopterin_OxRdtase_euk"/>
</dbReference>
<dbReference type="EMBL" id="WSEL01000009">
    <property type="protein sequence ID" value="MVQ30969.1"/>
    <property type="molecule type" value="Genomic_DNA"/>
</dbReference>
<evidence type="ECO:0000259" key="6">
    <source>
        <dbReference type="Pfam" id="PF03404"/>
    </source>
</evidence>
<feature type="domain" description="Oxidoreductase molybdopterin-binding" evidence="5">
    <location>
        <begin position="100"/>
        <end position="263"/>
    </location>
</feature>
<organism evidence="7 8">
    <name type="scientific">Ramlibacter pinisoli</name>
    <dbReference type="NCBI Taxonomy" id="2682844"/>
    <lineage>
        <taxon>Bacteria</taxon>
        <taxon>Pseudomonadati</taxon>
        <taxon>Pseudomonadota</taxon>
        <taxon>Betaproteobacteria</taxon>
        <taxon>Burkholderiales</taxon>
        <taxon>Comamonadaceae</taxon>
        <taxon>Ramlibacter</taxon>
    </lineage>
</organism>
<feature type="domain" description="Moybdenum cofactor oxidoreductase dimerisation" evidence="6">
    <location>
        <begin position="285"/>
        <end position="395"/>
    </location>
</feature>
<reference evidence="7 8" key="1">
    <citation type="submission" date="2019-12" db="EMBL/GenBank/DDBJ databases">
        <authorList>
            <person name="Huq M.A."/>
        </authorList>
    </citation>
    <scope>NUCLEOTIDE SEQUENCE [LARGE SCALE GENOMIC DNA]</scope>
    <source>
        <strain evidence="7 8">MAH-25</strain>
    </source>
</reference>
<dbReference type="Gene3D" id="2.60.40.650">
    <property type="match status" value="1"/>
</dbReference>
<dbReference type="GO" id="GO:0008482">
    <property type="term" value="F:sulfite oxidase activity"/>
    <property type="evidence" value="ECO:0007669"/>
    <property type="project" value="TreeGrafter"/>
</dbReference>
<dbReference type="CDD" id="cd02110">
    <property type="entry name" value="SO_family_Moco_dimer"/>
    <property type="match status" value="1"/>
</dbReference>
<dbReference type="Gene3D" id="3.90.420.10">
    <property type="entry name" value="Oxidoreductase, molybdopterin-binding domain"/>
    <property type="match status" value="1"/>
</dbReference>
<evidence type="ECO:0000256" key="1">
    <source>
        <dbReference type="ARBA" id="ARBA00001924"/>
    </source>
</evidence>
<keyword evidence="2" id="KW-0500">Molybdenum</keyword>
<dbReference type="GO" id="GO:0006790">
    <property type="term" value="P:sulfur compound metabolic process"/>
    <property type="evidence" value="ECO:0007669"/>
    <property type="project" value="TreeGrafter"/>
</dbReference>
<dbReference type="PANTHER" id="PTHR19372:SF7">
    <property type="entry name" value="SULFITE OXIDASE, MITOCHONDRIAL"/>
    <property type="match status" value="1"/>
</dbReference>
<dbReference type="AlphaFoldDB" id="A0A6N8IVH3"/>
<evidence type="ECO:0000259" key="5">
    <source>
        <dbReference type="Pfam" id="PF00174"/>
    </source>
</evidence>
<dbReference type="GO" id="GO:0020037">
    <property type="term" value="F:heme binding"/>
    <property type="evidence" value="ECO:0007669"/>
    <property type="project" value="TreeGrafter"/>
</dbReference>
<comment type="caution">
    <text evidence="7">The sequence shown here is derived from an EMBL/GenBank/DDBJ whole genome shotgun (WGS) entry which is preliminary data.</text>
</comment>
<dbReference type="Pfam" id="PF00174">
    <property type="entry name" value="Oxidored_molyb"/>
    <property type="match status" value="1"/>
</dbReference>
<gene>
    <name evidence="7" type="ORF">GON04_16030</name>
</gene>
<dbReference type="PROSITE" id="PS51318">
    <property type="entry name" value="TAT"/>
    <property type="match status" value="1"/>
</dbReference>
<accession>A0A6N8IVH3</accession>
<proteinExistence type="predicted"/>
<dbReference type="SUPFAM" id="SSF81296">
    <property type="entry name" value="E set domains"/>
    <property type="match status" value="1"/>
</dbReference>
<dbReference type="InterPro" id="IPR005066">
    <property type="entry name" value="MoCF_OxRdtse_dimer"/>
</dbReference>
<dbReference type="PRINTS" id="PR00407">
    <property type="entry name" value="EUMOPTERIN"/>
</dbReference>
<dbReference type="InterPro" id="IPR000572">
    <property type="entry name" value="OxRdtase_Mopterin-bd_dom"/>
</dbReference>